<dbReference type="OrthoDB" id="9803764at2"/>
<protein>
    <submittedName>
        <fullName evidence="2">Cyclohexyl-isocyanide hydratase</fullName>
    </submittedName>
</protein>
<name>A0A4R1Y2L6_ACICA</name>
<evidence type="ECO:0000259" key="1">
    <source>
        <dbReference type="Pfam" id="PF01965"/>
    </source>
</evidence>
<dbReference type="AlphaFoldDB" id="A0A4R1Y2L6"/>
<dbReference type="InterPro" id="IPR002818">
    <property type="entry name" value="DJ-1/PfpI"/>
</dbReference>
<reference evidence="2 3" key="1">
    <citation type="submission" date="2019-03" db="EMBL/GenBank/DDBJ databases">
        <title>Genomic analyses of the natural microbiome of Caenorhabditis elegans.</title>
        <authorList>
            <person name="Samuel B."/>
        </authorList>
    </citation>
    <scope>NUCLEOTIDE SEQUENCE [LARGE SCALE GENOMIC DNA]</scope>
    <source>
        <strain evidence="2 3">JUb89</strain>
    </source>
</reference>
<dbReference type="Gene3D" id="3.40.50.880">
    <property type="match status" value="1"/>
</dbReference>
<dbReference type="CDD" id="cd03139">
    <property type="entry name" value="GATase1_PfpI_2"/>
    <property type="match status" value="1"/>
</dbReference>
<evidence type="ECO:0000313" key="3">
    <source>
        <dbReference type="Proteomes" id="UP000294963"/>
    </source>
</evidence>
<dbReference type="EMBL" id="SLVJ01000001">
    <property type="protein sequence ID" value="TCM70816.1"/>
    <property type="molecule type" value="Genomic_DNA"/>
</dbReference>
<gene>
    <name evidence="2" type="ORF">EC844_10189</name>
</gene>
<evidence type="ECO:0000313" key="2">
    <source>
        <dbReference type="EMBL" id="TCM70816.1"/>
    </source>
</evidence>
<feature type="domain" description="DJ-1/PfpI" evidence="1">
    <location>
        <begin position="11"/>
        <end position="168"/>
    </location>
</feature>
<sequence>MKSNTSICIGFLVYPNFTQLDLTGPFEVFSRIPDAKVHLIWKKTEPVRSDKGMSLLATVDYAHCPDLDLICIPGGPGQVELMQDHETLAFIRDKAQRANWVTSVCTGSLLLGAAGLLQGYRATCHWNSMDMLAILGAKPVAERVVMDRNRITGAGVTSGIDFGLYVVAMLFGEDLAQQIQLQMEYDPAPPFDAGSTKTASIHIMDEVQHQMSSLQQRRRAMTQLAATQLDEVDVEL</sequence>
<accession>A0A4R1Y2L6</accession>
<dbReference type="GO" id="GO:0006355">
    <property type="term" value="P:regulation of DNA-templated transcription"/>
    <property type="evidence" value="ECO:0007669"/>
    <property type="project" value="TreeGrafter"/>
</dbReference>
<keyword evidence="3" id="KW-1185">Reference proteome</keyword>
<proteinExistence type="predicted"/>
<dbReference type="PANTHER" id="PTHR43130">
    <property type="entry name" value="ARAC-FAMILY TRANSCRIPTIONAL REGULATOR"/>
    <property type="match status" value="1"/>
</dbReference>
<organism evidence="2 3">
    <name type="scientific">Acinetobacter calcoaceticus</name>
    <dbReference type="NCBI Taxonomy" id="471"/>
    <lineage>
        <taxon>Bacteria</taxon>
        <taxon>Pseudomonadati</taxon>
        <taxon>Pseudomonadota</taxon>
        <taxon>Gammaproteobacteria</taxon>
        <taxon>Moraxellales</taxon>
        <taxon>Moraxellaceae</taxon>
        <taxon>Acinetobacter</taxon>
        <taxon>Acinetobacter calcoaceticus/baumannii complex</taxon>
    </lineage>
</organism>
<comment type="caution">
    <text evidence="2">The sequence shown here is derived from an EMBL/GenBank/DDBJ whole genome shotgun (WGS) entry which is preliminary data.</text>
</comment>
<dbReference type="PANTHER" id="PTHR43130:SF2">
    <property type="entry name" value="DJ-1_PFPI DOMAIN-CONTAINING PROTEIN"/>
    <property type="match status" value="1"/>
</dbReference>
<dbReference type="Pfam" id="PF01965">
    <property type="entry name" value="DJ-1_PfpI"/>
    <property type="match status" value="1"/>
</dbReference>
<dbReference type="InterPro" id="IPR029062">
    <property type="entry name" value="Class_I_gatase-like"/>
</dbReference>
<dbReference type="SUPFAM" id="SSF52317">
    <property type="entry name" value="Class I glutamine amidotransferase-like"/>
    <property type="match status" value="1"/>
</dbReference>
<dbReference type="Proteomes" id="UP000294963">
    <property type="component" value="Unassembled WGS sequence"/>
</dbReference>
<dbReference type="InterPro" id="IPR052158">
    <property type="entry name" value="INH-QAR"/>
</dbReference>